<evidence type="ECO:0000313" key="4">
    <source>
        <dbReference type="Proteomes" id="UP000288758"/>
    </source>
</evidence>
<feature type="region of interest" description="Disordered" evidence="1">
    <location>
        <begin position="140"/>
        <end position="163"/>
    </location>
</feature>
<dbReference type="Proteomes" id="UP000288758">
    <property type="component" value="Chromosome"/>
</dbReference>
<dbReference type="SUPFAM" id="SSF46785">
    <property type="entry name" value="Winged helix' DNA-binding domain"/>
    <property type="match status" value="1"/>
</dbReference>
<dbReference type="CDD" id="cd00090">
    <property type="entry name" value="HTH_ARSR"/>
    <property type="match status" value="1"/>
</dbReference>
<evidence type="ECO:0000256" key="1">
    <source>
        <dbReference type="SAM" id="MobiDB-lite"/>
    </source>
</evidence>
<dbReference type="SMART" id="SM00347">
    <property type="entry name" value="HTH_MARR"/>
    <property type="match status" value="1"/>
</dbReference>
<dbReference type="GO" id="GO:0003700">
    <property type="term" value="F:DNA-binding transcription factor activity"/>
    <property type="evidence" value="ECO:0007669"/>
    <property type="project" value="InterPro"/>
</dbReference>
<proteinExistence type="predicted"/>
<dbReference type="InterPro" id="IPR011991">
    <property type="entry name" value="ArsR-like_HTH"/>
</dbReference>
<dbReference type="InterPro" id="IPR036390">
    <property type="entry name" value="WH_DNA-bd_sf"/>
</dbReference>
<gene>
    <name evidence="3" type="primary">slyA1</name>
    <name evidence="3" type="ORF">EJ065_2656</name>
</gene>
<dbReference type="EMBL" id="CP034669">
    <property type="protein sequence ID" value="QAT84228.1"/>
    <property type="molecule type" value="Genomic_DNA"/>
</dbReference>
<accession>A0A410RQR8</accession>
<dbReference type="PROSITE" id="PS50995">
    <property type="entry name" value="HTH_MARR_2"/>
    <property type="match status" value="1"/>
</dbReference>
<dbReference type="PANTHER" id="PTHR33164">
    <property type="entry name" value="TRANSCRIPTIONAL REGULATOR, MARR FAMILY"/>
    <property type="match status" value="1"/>
</dbReference>
<dbReference type="PRINTS" id="PR00598">
    <property type="entry name" value="HTHMARR"/>
</dbReference>
<dbReference type="GO" id="GO:0006950">
    <property type="term" value="P:response to stress"/>
    <property type="evidence" value="ECO:0007669"/>
    <property type="project" value="TreeGrafter"/>
</dbReference>
<dbReference type="InterPro" id="IPR000835">
    <property type="entry name" value="HTH_MarR-typ"/>
</dbReference>
<feature type="domain" description="HTH marR-type" evidence="2">
    <location>
        <begin position="1"/>
        <end position="132"/>
    </location>
</feature>
<name>A0A410RQR8_CORCK</name>
<dbReference type="Pfam" id="PF01047">
    <property type="entry name" value="MarR"/>
    <property type="match status" value="1"/>
</dbReference>
<protein>
    <submittedName>
        <fullName evidence="3">MarR family transcriptional regulator</fullName>
    </submittedName>
</protein>
<dbReference type="Gene3D" id="1.10.10.10">
    <property type="entry name" value="Winged helix-like DNA-binding domain superfamily/Winged helix DNA-binding domain"/>
    <property type="match status" value="1"/>
</dbReference>
<evidence type="ECO:0000259" key="2">
    <source>
        <dbReference type="PROSITE" id="PS50995"/>
    </source>
</evidence>
<dbReference type="PANTHER" id="PTHR33164:SF43">
    <property type="entry name" value="HTH-TYPE TRANSCRIPTIONAL REPRESSOR YETL"/>
    <property type="match status" value="1"/>
</dbReference>
<dbReference type="AlphaFoldDB" id="A0A410RQR8"/>
<organism evidence="3 4">
    <name type="scientific">Corallococcus coralloides</name>
    <name type="common">Myxococcus coralloides</name>
    <dbReference type="NCBI Taxonomy" id="184914"/>
    <lineage>
        <taxon>Bacteria</taxon>
        <taxon>Pseudomonadati</taxon>
        <taxon>Myxococcota</taxon>
        <taxon>Myxococcia</taxon>
        <taxon>Myxococcales</taxon>
        <taxon>Cystobacterineae</taxon>
        <taxon>Myxococcaceae</taxon>
        <taxon>Corallococcus</taxon>
    </lineage>
</organism>
<dbReference type="InterPro" id="IPR039422">
    <property type="entry name" value="MarR/SlyA-like"/>
</dbReference>
<reference evidence="3 4" key="1">
    <citation type="submission" date="2018-12" db="EMBL/GenBank/DDBJ databases">
        <title>Complete Genome Sequence of the Corallopyronin A producing Myxobacterium Corallococcus coralloides B035.</title>
        <authorList>
            <person name="Bouhired S.M."/>
            <person name="Rupp O."/>
            <person name="Blom J."/>
            <person name="Schaeberle T.F."/>
            <person name="Kehraus S."/>
            <person name="Schiefer A."/>
            <person name="Pfarr K."/>
            <person name="Goesmann A."/>
            <person name="Hoerauf A."/>
            <person name="Koenig G.M."/>
        </authorList>
    </citation>
    <scope>NUCLEOTIDE SEQUENCE [LARGE SCALE GENOMIC DNA]</scope>
    <source>
        <strain evidence="3 4">B035</strain>
    </source>
</reference>
<sequence length="163" mass="18103">MTIAEQVASTRRAVVRLLTQKVGEQTDRPLMQLLVLKNIAVLGIHSQSAIAERLLIDAPAVSRLVDRLEEDGLVERRAGENRRCVRLEITEAGRQEYQALQSAVEWLDTQARASLSPPEFDELSRLLEKLQTGLFQLLGNEPAPTPRKDDLLSCVPPPSNDNG</sequence>
<dbReference type="InterPro" id="IPR036388">
    <property type="entry name" value="WH-like_DNA-bd_sf"/>
</dbReference>
<evidence type="ECO:0000313" key="3">
    <source>
        <dbReference type="EMBL" id="QAT84228.1"/>
    </source>
</evidence>